<reference evidence="2" key="1">
    <citation type="journal article" date="2019" name="Int. J. Syst. Evol. Microbiol.">
        <title>The Global Catalogue of Microorganisms (GCM) 10K type strain sequencing project: providing services to taxonomists for standard genome sequencing and annotation.</title>
        <authorList>
            <consortium name="The Broad Institute Genomics Platform"/>
            <consortium name="The Broad Institute Genome Sequencing Center for Infectious Disease"/>
            <person name="Wu L."/>
            <person name="Ma J."/>
        </authorList>
    </citation>
    <scope>NUCLEOTIDE SEQUENCE [LARGE SCALE GENOMIC DNA]</scope>
    <source>
        <strain evidence="2">JCM 16548</strain>
    </source>
</reference>
<name>A0ABP7D9S5_9ACTN</name>
<proteinExistence type="predicted"/>
<organism evidence="1 2">
    <name type="scientific">Microlunatus aurantiacus</name>
    <dbReference type="NCBI Taxonomy" id="446786"/>
    <lineage>
        <taxon>Bacteria</taxon>
        <taxon>Bacillati</taxon>
        <taxon>Actinomycetota</taxon>
        <taxon>Actinomycetes</taxon>
        <taxon>Propionibacteriales</taxon>
        <taxon>Propionibacteriaceae</taxon>
        <taxon>Microlunatus</taxon>
    </lineage>
</organism>
<dbReference type="RefSeq" id="WP_344811952.1">
    <property type="nucleotide sequence ID" value="NZ_BAAAYX010000004.1"/>
</dbReference>
<evidence type="ECO:0000313" key="1">
    <source>
        <dbReference type="EMBL" id="GAA3701276.1"/>
    </source>
</evidence>
<gene>
    <name evidence="1" type="ORF">GCM10022204_17600</name>
</gene>
<dbReference type="Proteomes" id="UP001500051">
    <property type="component" value="Unassembled WGS sequence"/>
</dbReference>
<keyword evidence="2" id="KW-1185">Reference proteome</keyword>
<dbReference type="EMBL" id="BAAAYX010000004">
    <property type="protein sequence ID" value="GAA3701276.1"/>
    <property type="molecule type" value="Genomic_DNA"/>
</dbReference>
<protein>
    <submittedName>
        <fullName evidence="1">Uncharacterized protein</fullName>
    </submittedName>
</protein>
<comment type="caution">
    <text evidence="1">The sequence shown here is derived from an EMBL/GenBank/DDBJ whole genome shotgun (WGS) entry which is preliminary data.</text>
</comment>
<accession>A0ABP7D9S5</accession>
<sequence>MRSEHTPAFLLHGTDALTTYRRLNAARLDLIDAWENISTSTDL</sequence>
<evidence type="ECO:0000313" key="2">
    <source>
        <dbReference type="Proteomes" id="UP001500051"/>
    </source>
</evidence>